<dbReference type="FunFam" id="2.40.30.10:FF:000015">
    <property type="entry name" value="Translation factor GUF1, mitochondrial"/>
    <property type="match status" value="1"/>
</dbReference>
<dbReference type="InterPro" id="IPR035654">
    <property type="entry name" value="LepA_IV"/>
</dbReference>
<dbReference type="GO" id="GO:0043022">
    <property type="term" value="F:ribosome binding"/>
    <property type="evidence" value="ECO:0007669"/>
    <property type="project" value="UniProtKB-UniRule"/>
</dbReference>
<keyword evidence="6" id="KW-0472">Membrane</keyword>
<keyword evidence="9" id="KW-1185">Reference proteome</keyword>
<evidence type="ECO:0000256" key="2">
    <source>
        <dbReference type="ARBA" id="ARBA00022741"/>
    </source>
</evidence>
<dbReference type="Pfam" id="PF00679">
    <property type="entry name" value="EFG_C"/>
    <property type="match status" value="1"/>
</dbReference>
<dbReference type="InterPro" id="IPR005225">
    <property type="entry name" value="Small_GTP-bd"/>
</dbReference>
<dbReference type="GO" id="GO:0005759">
    <property type="term" value="C:mitochondrial matrix"/>
    <property type="evidence" value="ECO:0007669"/>
    <property type="project" value="UniProtKB-UniRule"/>
</dbReference>
<comment type="similarity">
    <text evidence="1">Belongs to the TRAFAC class translation factor GTPase superfamily. Classic translation factor GTPase family. LepA subfamily.</text>
</comment>
<comment type="function">
    <text evidence="6">Promotes mitochondrial protein synthesis. May act as a fidelity factor of the translation reaction, by catalyzing a one-codon backward translocation of tRNAs on improperly translocated ribosomes. Binds to mitochondrial ribosomes in a GTP-dependent manner.</text>
</comment>
<feature type="binding site" evidence="6">
    <location>
        <begin position="169"/>
        <end position="173"/>
    </location>
    <ligand>
        <name>GTP</name>
        <dbReference type="ChEBI" id="CHEBI:37565"/>
    </ligand>
</feature>
<evidence type="ECO:0000313" key="9">
    <source>
        <dbReference type="Proteomes" id="UP000734854"/>
    </source>
</evidence>
<dbReference type="InterPro" id="IPR031157">
    <property type="entry name" value="G_TR_CS"/>
</dbReference>
<feature type="domain" description="Tr-type G" evidence="7">
    <location>
        <begin position="95"/>
        <end position="276"/>
    </location>
</feature>
<dbReference type="FunFam" id="3.40.50.300:FF:000078">
    <property type="entry name" value="Elongation factor 4"/>
    <property type="match status" value="1"/>
</dbReference>
<gene>
    <name evidence="8" type="ORF">ZIOFF_045005</name>
</gene>
<keyword evidence="5 6" id="KW-0342">GTP-binding</keyword>
<keyword evidence="3 6" id="KW-0378">Hydrolase</keyword>
<keyword evidence="4 6" id="KW-0648">Protein biosynthesis</keyword>
<dbReference type="InterPro" id="IPR000640">
    <property type="entry name" value="EFG_V-like"/>
</dbReference>
<dbReference type="SUPFAM" id="SSF54980">
    <property type="entry name" value="EF-G C-terminal domain-like"/>
    <property type="match status" value="2"/>
</dbReference>
<proteinExistence type="inferred from homology"/>
<dbReference type="SUPFAM" id="SSF50447">
    <property type="entry name" value="Translation proteins"/>
    <property type="match status" value="1"/>
</dbReference>
<dbReference type="InterPro" id="IPR000795">
    <property type="entry name" value="T_Tr_GTP-bd_dom"/>
</dbReference>
<dbReference type="GO" id="GO:0003924">
    <property type="term" value="F:GTPase activity"/>
    <property type="evidence" value="ECO:0007669"/>
    <property type="project" value="UniProtKB-UniRule"/>
</dbReference>
<dbReference type="EC" id="3.6.5.n1" evidence="6"/>
<keyword evidence="6" id="KW-0496">Mitochondrion</keyword>
<dbReference type="Gene3D" id="2.40.30.10">
    <property type="entry name" value="Translation factors"/>
    <property type="match status" value="1"/>
</dbReference>
<evidence type="ECO:0000313" key="8">
    <source>
        <dbReference type="EMBL" id="KAG6497117.1"/>
    </source>
</evidence>
<keyword evidence="2 6" id="KW-0547">Nucleotide-binding</keyword>
<dbReference type="InterPro" id="IPR013842">
    <property type="entry name" value="LepA_CTD"/>
</dbReference>
<dbReference type="PROSITE" id="PS51722">
    <property type="entry name" value="G_TR_2"/>
    <property type="match status" value="1"/>
</dbReference>
<dbReference type="Pfam" id="PF00009">
    <property type="entry name" value="GTP_EFTU"/>
    <property type="match status" value="1"/>
</dbReference>
<dbReference type="HAMAP" id="MF_00071">
    <property type="entry name" value="LepA"/>
    <property type="match status" value="1"/>
</dbReference>
<feature type="binding site" evidence="6">
    <location>
        <begin position="104"/>
        <end position="111"/>
    </location>
    <ligand>
        <name>GTP</name>
        <dbReference type="ChEBI" id="CHEBI:37565"/>
    </ligand>
</feature>
<name>A0A8J5GCL8_ZINOF</name>
<dbReference type="PANTHER" id="PTHR43512:SF4">
    <property type="entry name" value="TRANSLATION FACTOR GUF1 HOMOLOG, CHLOROPLASTIC"/>
    <property type="match status" value="1"/>
</dbReference>
<dbReference type="SUPFAM" id="SSF52540">
    <property type="entry name" value="P-loop containing nucleoside triphosphate hydrolases"/>
    <property type="match status" value="1"/>
</dbReference>
<dbReference type="CDD" id="cd03709">
    <property type="entry name" value="lepA_C"/>
    <property type="match status" value="1"/>
</dbReference>
<dbReference type="GO" id="GO:0005525">
    <property type="term" value="F:GTP binding"/>
    <property type="evidence" value="ECO:0007669"/>
    <property type="project" value="UniProtKB-UniRule"/>
</dbReference>
<dbReference type="SMART" id="SM00838">
    <property type="entry name" value="EFG_C"/>
    <property type="match status" value="1"/>
</dbReference>
<comment type="similarity">
    <text evidence="6">Belongs to the GTP-binding elongation factor family. LepA subfamily.</text>
</comment>
<dbReference type="GO" id="GO:0045727">
    <property type="term" value="P:positive regulation of translation"/>
    <property type="evidence" value="ECO:0007669"/>
    <property type="project" value="UniProtKB-UniRule"/>
</dbReference>
<dbReference type="GO" id="GO:0006412">
    <property type="term" value="P:translation"/>
    <property type="evidence" value="ECO:0007669"/>
    <property type="project" value="UniProtKB-KW"/>
</dbReference>
<feature type="binding site" evidence="6">
    <location>
        <begin position="223"/>
        <end position="226"/>
    </location>
    <ligand>
        <name>GTP</name>
        <dbReference type="ChEBI" id="CHEBI:37565"/>
    </ligand>
</feature>
<dbReference type="PRINTS" id="PR00315">
    <property type="entry name" value="ELONGATNFCT"/>
</dbReference>
<evidence type="ECO:0000256" key="1">
    <source>
        <dbReference type="ARBA" id="ARBA00005454"/>
    </source>
</evidence>
<dbReference type="CDD" id="cd01890">
    <property type="entry name" value="LepA"/>
    <property type="match status" value="1"/>
</dbReference>
<dbReference type="PANTHER" id="PTHR43512">
    <property type="entry name" value="TRANSLATION FACTOR GUF1-RELATED"/>
    <property type="match status" value="1"/>
</dbReference>
<dbReference type="InterPro" id="IPR035647">
    <property type="entry name" value="EFG_III/V"/>
</dbReference>
<dbReference type="Proteomes" id="UP000734854">
    <property type="component" value="Unassembled WGS sequence"/>
</dbReference>
<dbReference type="Gene3D" id="3.30.70.870">
    <property type="entry name" value="Elongation Factor G (Translational Gtpase), domain 3"/>
    <property type="match status" value="1"/>
</dbReference>
<dbReference type="PROSITE" id="PS00301">
    <property type="entry name" value="G_TR_1"/>
    <property type="match status" value="1"/>
</dbReference>
<dbReference type="InterPro" id="IPR006297">
    <property type="entry name" value="EF-4"/>
</dbReference>
<accession>A0A8J5GCL8</accession>
<dbReference type="FunFam" id="3.30.70.870:FF:000004">
    <property type="entry name" value="Translation factor GUF1, mitochondrial"/>
    <property type="match status" value="1"/>
</dbReference>
<dbReference type="InterPro" id="IPR027417">
    <property type="entry name" value="P-loop_NTPase"/>
</dbReference>
<dbReference type="NCBIfam" id="TIGR00231">
    <property type="entry name" value="small_GTP"/>
    <property type="match status" value="1"/>
</dbReference>
<evidence type="ECO:0000256" key="5">
    <source>
        <dbReference type="ARBA" id="ARBA00023134"/>
    </source>
</evidence>
<dbReference type="InterPro" id="IPR009000">
    <property type="entry name" value="Transl_B-barrel_sf"/>
</dbReference>
<protein>
    <recommendedName>
        <fullName evidence="6">Translation factor GUF1 homolog, mitochondrial</fullName>
        <ecNumber evidence="6">3.6.5.n1</ecNumber>
    </recommendedName>
    <alternativeName>
        <fullName evidence="6">Elongation factor 4 homolog</fullName>
        <shortName evidence="6">EF-4</shortName>
    </alternativeName>
    <alternativeName>
        <fullName evidence="6">GTPase GUF1 homolog</fullName>
    </alternativeName>
    <alternativeName>
        <fullName evidence="6">Ribosomal back-translocase</fullName>
    </alternativeName>
</protein>
<dbReference type="CDD" id="cd16260">
    <property type="entry name" value="EF4_III"/>
    <property type="match status" value="1"/>
</dbReference>
<sequence>MSAATLCRPVALVPRSSAPRQRRRRSLASDSLLPVGLVSCSCSLSFSPSAGFSGPRPRLRVLCRAAGTESKTSADAPSPNVDDPGRDRLLKVPISNIRNFCIIAHIDHGKSTLADKLLQLTGTVQMREMKEQFLDNMDLERERGITIKLQAARMRYVLGNEPYCLNLIDTPGHVDFSYEVSRSLAACEGALLVVDASQGVEAQTLANVYLALENNLEIIPVLNKIDLPGAEPDRIAQEIEEIIGLDCSNAIHCSAKEGIGITEILNAIITRIPPPKDTSESPMRALIFDSYYDPYRGVIVYFRVVDGNIKKGDRIYFIASGKDYYADEIGVLSPNQMQVNELYAGEMVLIQFDLRNDNCLCKDDKRYVRLKHWRLERCRGATESAMQMLQLKERFSEDVATEDILVLGQLQLEPSAPCLLLSLLLEGWFACLTDAPLILLEFLLCLYQIWSLLPYWCHVCGPTDILISVASIALSRVGLGLSFNSVGYLSASIRSVADARVGDTITQFGRRAESSLPGYEEATPMVFCGLFPVDADQFPELRDALEKLQLNDAALKFEPETSSAMGFGFRCGFLGLLHMEIVQERLEREYNLTLITTAPSVVYRVNCMDGQTIECSNPSLLPEPGKRKSIEEPFVKIEMLTPKEYIGSLMELGQERRGEFKEMNYITENRASLVYHLPLAEMVGDFFDQLKSRTKGYASMEYSFVGYRESDLVKLDVQINGEPVEPLSTIVHKDKAYAVGRALTQKLKELIPRQMFKIPIQACIGTKVIASESLSAIRKDVLSKCYGGDVSRKKKLLKKQAEGKKRMKAVGKVDVPQEAFMAVLRLEKEVL</sequence>
<comment type="subcellular location">
    <subcellularLocation>
        <location evidence="6">Mitochondrion inner membrane</location>
        <topology evidence="6">Peripheral membrane protein</topology>
        <orientation evidence="6">Matrix side</orientation>
    </subcellularLocation>
</comment>
<dbReference type="Gene3D" id="3.40.50.300">
    <property type="entry name" value="P-loop containing nucleotide triphosphate hydrolases"/>
    <property type="match status" value="1"/>
</dbReference>
<dbReference type="Gene3D" id="3.30.70.240">
    <property type="match status" value="1"/>
</dbReference>
<reference evidence="8 9" key="1">
    <citation type="submission" date="2020-08" db="EMBL/GenBank/DDBJ databases">
        <title>Plant Genome Project.</title>
        <authorList>
            <person name="Zhang R.-G."/>
        </authorList>
    </citation>
    <scope>NUCLEOTIDE SEQUENCE [LARGE SCALE GENOMIC DNA]</scope>
    <source>
        <tissue evidence="8">Rhizome</tissue>
    </source>
</reference>
<organism evidence="8 9">
    <name type="scientific">Zingiber officinale</name>
    <name type="common">Ginger</name>
    <name type="synonym">Amomum zingiber</name>
    <dbReference type="NCBI Taxonomy" id="94328"/>
    <lineage>
        <taxon>Eukaryota</taxon>
        <taxon>Viridiplantae</taxon>
        <taxon>Streptophyta</taxon>
        <taxon>Embryophyta</taxon>
        <taxon>Tracheophyta</taxon>
        <taxon>Spermatophyta</taxon>
        <taxon>Magnoliopsida</taxon>
        <taxon>Liliopsida</taxon>
        <taxon>Zingiberales</taxon>
        <taxon>Zingiberaceae</taxon>
        <taxon>Zingiber</taxon>
    </lineage>
</organism>
<evidence type="ECO:0000259" key="7">
    <source>
        <dbReference type="PROSITE" id="PS51722"/>
    </source>
</evidence>
<dbReference type="AlphaFoldDB" id="A0A8J5GCL8"/>
<dbReference type="EMBL" id="JACMSC010000012">
    <property type="protein sequence ID" value="KAG6497117.1"/>
    <property type="molecule type" value="Genomic_DNA"/>
</dbReference>
<dbReference type="Pfam" id="PF06421">
    <property type="entry name" value="LepA_C"/>
    <property type="match status" value="1"/>
</dbReference>
<comment type="catalytic activity">
    <reaction evidence="6">
        <text>GTP + H2O = GDP + phosphate + H(+)</text>
        <dbReference type="Rhea" id="RHEA:19669"/>
        <dbReference type="ChEBI" id="CHEBI:15377"/>
        <dbReference type="ChEBI" id="CHEBI:15378"/>
        <dbReference type="ChEBI" id="CHEBI:37565"/>
        <dbReference type="ChEBI" id="CHEBI:43474"/>
        <dbReference type="ChEBI" id="CHEBI:58189"/>
        <dbReference type="EC" id="3.6.5.n1"/>
    </reaction>
</comment>
<dbReference type="GO" id="GO:0005743">
    <property type="term" value="C:mitochondrial inner membrane"/>
    <property type="evidence" value="ECO:0007669"/>
    <property type="project" value="UniProtKB-SubCell"/>
</dbReference>
<keyword evidence="6" id="KW-0999">Mitochondrion inner membrane</keyword>
<comment type="caution">
    <text evidence="8">The sequence shown here is derived from an EMBL/GenBank/DDBJ whole genome shotgun (WGS) entry which is preliminary data.</text>
</comment>
<evidence type="ECO:0000256" key="4">
    <source>
        <dbReference type="ARBA" id="ARBA00022917"/>
    </source>
</evidence>
<dbReference type="Gene3D" id="3.30.70.2570">
    <property type="entry name" value="Elongation factor 4, C-terminal domain"/>
    <property type="match status" value="1"/>
</dbReference>
<dbReference type="InterPro" id="IPR038363">
    <property type="entry name" value="LepA_C_sf"/>
</dbReference>
<evidence type="ECO:0000256" key="6">
    <source>
        <dbReference type="HAMAP-Rule" id="MF_03137"/>
    </source>
</evidence>
<dbReference type="FunFam" id="3.30.70.240:FF:000007">
    <property type="entry name" value="Translation factor GUF1, mitochondrial"/>
    <property type="match status" value="1"/>
</dbReference>
<dbReference type="FunFam" id="3.30.70.2570:FF:000001">
    <property type="entry name" value="Translation factor GUF1, mitochondrial"/>
    <property type="match status" value="1"/>
</dbReference>
<evidence type="ECO:0000256" key="3">
    <source>
        <dbReference type="ARBA" id="ARBA00022801"/>
    </source>
</evidence>